<dbReference type="AlphaFoldDB" id="A0A6C7E064"/>
<organism evidence="3 4">
    <name type="scientific">Ilumatobacter coccineus (strain NBRC 103263 / KCTC 29153 / YM16-304)</name>
    <dbReference type="NCBI Taxonomy" id="1313172"/>
    <lineage>
        <taxon>Bacteria</taxon>
        <taxon>Bacillati</taxon>
        <taxon>Actinomycetota</taxon>
        <taxon>Acidimicrobiia</taxon>
        <taxon>Acidimicrobiales</taxon>
        <taxon>Ilumatobacteraceae</taxon>
        <taxon>Ilumatobacter</taxon>
    </lineage>
</organism>
<reference evidence="3 4" key="1">
    <citation type="journal article" date="2013" name="Int. J. Syst. Evol. Microbiol.">
        <title>Ilumatobacter nonamiense sp. nov. and Ilumatobacter coccineum sp. nov., isolated from seashore sand.</title>
        <authorList>
            <person name="Matsumoto A."/>
            <person name="Kasai H."/>
            <person name="Matsuo Y."/>
            <person name="Shizuri Y."/>
            <person name="Ichikawa N."/>
            <person name="Fujita N."/>
            <person name="Omura S."/>
            <person name="Takahashi Y."/>
        </authorList>
    </citation>
    <scope>NUCLEOTIDE SEQUENCE [LARGE SCALE GENOMIC DNA]</scope>
    <source>
        <strain evidence="4">NBRC 103263 / KCTC 29153 / YM16-304</strain>
    </source>
</reference>
<dbReference type="InterPro" id="IPR000387">
    <property type="entry name" value="Tyr_Pase_dom"/>
</dbReference>
<dbReference type="SMART" id="SM00404">
    <property type="entry name" value="PTPc_motif"/>
    <property type="match status" value="1"/>
</dbReference>
<dbReference type="InterPro" id="IPR050561">
    <property type="entry name" value="PTP"/>
</dbReference>
<dbReference type="PROSITE" id="PS50056">
    <property type="entry name" value="TYR_PHOSPHATASE_2"/>
    <property type="match status" value="1"/>
</dbReference>
<name>A0A6C7E064_ILUCY</name>
<dbReference type="InterPro" id="IPR000340">
    <property type="entry name" value="Dual-sp_phosphatase_cat-dom"/>
</dbReference>
<gene>
    <name evidence="3" type="ORF">YM304_01460</name>
</gene>
<keyword evidence="4" id="KW-1185">Reference proteome</keyword>
<dbReference type="Gene3D" id="3.90.190.10">
    <property type="entry name" value="Protein tyrosine phosphatase superfamily"/>
    <property type="match status" value="1"/>
</dbReference>
<feature type="region of interest" description="Disordered" evidence="1">
    <location>
        <begin position="1"/>
        <end position="28"/>
    </location>
</feature>
<evidence type="ECO:0000313" key="4">
    <source>
        <dbReference type="Proteomes" id="UP000011863"/>
    </source>
</evidence>
<feature type="compositionally biased region" description="Basic and acidic residues" evidence="1">
    <location>
        <begin position="1"/>
        <end position="12"/>
    </location>
</feature>
<dbReference type="KEGG" id="aym:YM304_01460"/>
<dbReference type="FunFam" id="3.90.190.10:FF:000157">
    <property type="entry name" value="Protein-tyrosine phosphatase"/>
    <property type="match status" value="1"/>
</dbReference>
<protein>
    <recommendedName>
        <fullName evidence="2">Tyrosine specific protein phosphatases domain-containing protein</fullName>
    </recommendedName>
</protein>
<evidence type="ECO:0000259" key="2">
    <source>
        <dbReference type="PROSITE" id="PS50056"/>
    </source>
</evidence>
<sequence>MGGGRRPGERRGSVAVSWPTGRSLDGGLDQIATPDGTGEMWLCGKHVVGPDPEAVRSRVGGNCTIVSFNRPNDIARYPDYGPWLRTSPHALWFPVPDFHAPALDDALPVLEQIADILRRGDNVVMHCSAGIGRAGTMAVAVLMTLGVDMRDALRQVSSDRPGAGPEVGTQRDLIMALAEHHAD</sequence>
<dbReference type="InterPro" id="IPR000242">
    <property type="entry name" value="PTP_cat"/>
</dbReference>
<dbReference type="PRINTS" id="PR00700">
    <property type="entry name" value="PRTYPHPHTASE"/>
</dbReference>
<feature type="domain" description="Tyrosine specific protein phosphatases" evidence="2">
    <location>
        <begin position="104"/>
        <end position="163"/>
    </location>
</feature>
<dbReference type="InterPro" id="IPR029021">
    <property type="entry name" value="Prot-tyrosine_phosphatase-like"/>
</dbReference>
<evidence type="ECO:0000256" key="1">
    <source>
        <dbReference type="SAM" id="MobiDB-lite"/>
    </source>
</evidence>
<dbReference type="Proteomes" id="UP000011863">
    <property type="component" value="Chromosome"/>
</dbReference>
<dbReference type="InterPro" id="IPR003595">
    <property type="entry name" value="Tyr_Pase_cat"/>
</dbReference>
<dbReference type="Pfam" id="PF00782">
    <property type="entry name" value="DSPc"/>
    <property type="match status" value="1"/>
</dbReference>
<accession>A0A6C7E064</accession>
<dbReference type="GO" id="GO:0004725">
    <property type="term" value="F:protein tyrosine phosphatase activity"/>
    <property type="evidence" value="ECO:0007669"/>
    <property type="project" value="InterPro"/>
</dbReference>
<dbReference type="PANTHER" id="PTHR23339">
    <property type="entry name" value="TYROSINE SPECIFIC PROTEIN PHOSPHATASE AND DUAL SPECIFICITY PROTEIN PHOSPHATASE"/>
    <property type="match status" value="1"/>
</dbReference>
<evidence type="ECO:0000313" key="3">
    <source>
        <dbReference type="EMBL" id="BAN00460.1"/>
    </source>
</evidence>
<dbReference type="SUPFAM" id="SSF52799">
    <property type="entry name" value="(Phosphotyrosine protein) phosphatases II"/>
    <property type="match status" value="1"/>
</dbReference>
<proteinExistence type="predicted"/>
<dbReference type="OrthoDB" id="9806482at2"/>
<dbReference type="EMBL" id="AP012057">
    <property type="protein sequence ID" value="BAN00460.1"/>
    <property type="molecule type" value="Genomic_DNA"/>
</dbReference>
<keyword evidence="3" id="KW-0378">Hydrolase</keyword>